<dbReference type="Proteomes" id="UP000006039">
    <property type="component" value="Unassembled WGS sequence"/>
</dbReference>
<name>J3NX61_GAET3</name>
<evidence type="ECO:0000313" key="3">
    <source>
        <dbReference type="Proteomes" id="UP000006039"/>
    </source>
</evidence>
<proteinExistence type="predicted"/>
<gene>
    <name evidence="2" type="primary">20346326</name>
    <name evidence="1" type="ORF">GGTG_05868</name>
</gene>
<dbReference type="HOGENOM" id="CLU_1652254_0_0_1"/>
<reference evidence="1" key="2">
    <citation type="submission" date="2010-07" db="EMBL/GenBank/DDBJ databases">
        <authorList>
            <consortium name="The Broad Institute Genome Sequencing Platform"/>
            <consortium name="Broad Institute Genome Sequencing Center for Infectious Disease"/>
            <person name="Ma L.-J."/>
            <person name="Dead R."/>
            <person name="Young S."/>
            <person name="Zeng Q."/>
            <person name="Koehrsen M."/>
            <person name="Alvarado L."/>
            <person name="Berlin A."/>
            <person name="Chapman S.B."/>
            <person name="Chen Z."/>
            <person name="Freedman E."/>
            <person name="Gellesch M."/>
            <person name="Goldberg J."/>
            <person name="Griggs A."/>
            <person name="Gujja S."/>
            <person name="Heilman E.R."/>
            <person name="Heiman D."/>
            <person name="Hepburn T."/>
            <person name="Howarth C."/>
            <person name="Jen D."/>
            <person name="Larson L."/>
            <person name="Mehta T."/>
            <person name="Neiman D."/>
            <person name="Pearson M."/>
            <person name="Roberts A."/>
            <person name="Saif S."/>
            <person name="Shea T."/>
            <person name="Shenoy N."/>
            <person name="Sisk P."/>
            <person name="Stolte C."/>
            <person name="Sykes S."/>
            <person name="Walk T."/>
            <person name="White J."/>
            <person name="Yandava C."/>
            <person name="Haas B."/>
            <person name="Nusbaum C."/>
            <person name="Birren B."/>
        </authorList>
    </citation>
    <scope>NUCLEOTIDE SEQUENCE</scope>
    <source>
        <strain evidence="1">R3-111a-1</strain>
    </source>
</reference>
<reference evidence="2" key="5">
    <citation type="submission" date="2018-04" db="UniProtKB">
        <authorList>
            <consortium name="EnsemblFungi"/>
        </authorList>
    </citation>
    <scope>IDENTIFICATION</scope>
    <source>
        <strain evidence="2">R3-111a-1</strain>
    </source>
</reference>
<reference evidence="1" key="3">
    <citation type="submission" date="2010-09" db="EMBL/GenBank/DDBJ databases">
        <title>Annotation of Gaeumannomyces graminis var. tritici R3-111a-1.</title>
        <authorList>
            <consortium name="The Broad Institute Genome Sequencing Platform"/>
            <person name="Ma L.-J."/>
            <person name="Dead R."/>
            <person name="Young S.K."/>
            <person name="Zeng Q."/>
            <person name="Gargeya S."/>
            <person name="Fitzgerald M."/>
            <person name="Haas B."/>
            <person name="Abouelleil A."/>
            <person name="Alvarado L."/>
            <person name="Arachchi H.M."/>
            <person name="Berlin A."/>
            <person name="Brown A."/>
            <person name="Chapman S.B."/>
            <person name="Chen Z."/>
            <person name="Dunbar C."/>
            <person name="Freedman E."/>
            <person name="Gearin G."/>
            <person name="Gellesch M."/>
            <person name="Goldberg J."/>
            <person name="Griggs A."/>
            <person name="Gujja S."/>
            <person name="Heiman D."/>
            <person name="Howarth C."/>
            <person name="Larson L."/>
            <person name="Lui A."/>
            <person name="MacDonald P.J.P."/>
            <person name="Mehta T."/>
            <person name="Montmayeur A."/>
            <person name="Murphy C."/>
            <person name="Neiman D."/>
            <person name="Pearson M."/>
            <person name="Priest M."/>
            <person name="Roberts A."/>
            <person name="Saif S."/>
            <person name="Shea T."/>
            <person name="Shenoy N."/>
            <person name="Sisk P."/>
            <person name="Stolte C."/>
            <person name="Sykes S."/>
            <person name="Yandava C."/>
            <person name="Wortman J."/>
            <person name="Nusbaum C."/>
            <person name="Birren B."/>
        </authorList>
    </citation>
    <scope>NUCLEOTIDE SEQUENCE</scope>
    <source>
        <strain evidence="1">R3-111a-1</strain>
    </source>
</reference>
<evidence type="ECO:0000313" key="2">
    <source>
        <dbReference type="EnsemblFungi" id="EJT75943"/>
    </source>
</evidence>
<protein>
    <recommendedName>
        <fullName evidence="4">SnoaL-like domain-containing protein</fullName>
    </recommendedName>
</protein>
<dbReference type="EMBL" id="GL385397">
    <property type="protein sequence ID" value="EJT75943.1"/>
    <property type="molecule type" value="Genomic_DNA"/>
</dbReference>
<accession>J3NX61</accession>
<keyword evidence="3" id="KW-1185">Reference proteome</keyword>
<sequence>MESRRMSFQGGDPPPQAIQLVHDMIQSYNCFDAWDYEPQDIWSYRDDDCLHEYIPAVYGNTGLSNSEYVTHYRTLRQSLDREGAHNFTMELDEIFASLNYDRIAVTTLCTAQYSSRQYVNISCVFVLQFNPPCDRITHIHEHVGPFLQPFIGFAMPTGAA</sequence>
<dbReference type="eggNOG" id="ENOG502R6X5">
    <property type="taxonomic scope" value="Eukaryota"/>
</dbReference>
<dbReference type="OrthoDB" id="10518025at2759"/>
<dbReference type="GeneID" id="20346326"/>
<reference evidence="3" key="1">
    <citation type="submission" date="2010-07" db="EMBL/GenBank/DDBJ databases">
        <title>The genome sequence of Gaeumannomyces graminis var. tritici strain R3-111a-1.</title>
        <authorList>
            <consortium name="The Broad Institute Genome Sequencing Platform"/>
            <person name="Ma L.-J."/>
            <person name="Dead R."/>
            <person name="Young S."/>
            <person name="Zeng Q."/>
            <person name="Koehrsen M."/>
            <person name="Alvarado L."/>
            <person name="Berlin A."/>
            <person name="Chapman S.B."/>
            <person name="Chen Z."/>
            <person name="Freedman E."/>
            <person name="Gellesch M."/>
            <person name="Goldberg J."/>
            <person name="Griggs A."/>
            <person name="Gujja S."/>
            <person name="Heilman E.R."/>
            <person name="Heiman D."/>
            <person name="Hepburn T."/>
            <person name="Howarth C."/>
            <person name="Jen D."/>
            <person name="Larson L."/>
            <person name="Mehta T."/>
            <person name="Neiman D."/>
            <person name="Pearson M."/>
            <person name="Roberts A."/>
            <person name="Saif S."/>
            <person name="Shea T."/>
            <person name="Shenoy N."/>
            <person name="Sisk P."/>
            <person name="Stolte C."/>
            <person name="Sykes S."/>
            <person name="Walk T."/>
            <person name="White J."/>
            <person name="Yandava C."/>
            <person name="Haas B."/>
            <person name="Nusbaum C."/>
            <person name="Birren B."/>
        </authorList>
    </citation>
    <scope>NUCLEOTIDE SEQUENCE [LARGE SCALE GENOMIC DNA]</scope>
    <source>
        <strain evidence="3">R3-111a-1</strain>
    </source>
</reference>
<dbReference type="EnsemblFungi" id="EJT75943">
    <property type="protein sequence ID" value="EJT75943"/>
    <property type="gene ID" value="GGTG_05868"/>
</dbReference>
<dbReference type="VEuPathDB" id="FungiDB:GGTG_05868"/>
<organism evidence="1">
    <name type="scientific">Gaeumannomyces tritici (strain R3-111a-1)</name>
    <name type="common">Wheat and barley take-all root rot fungus</name>
    <name type="synonym">Gaeumannomyces graminis var. tritici</name>
    <dbReference type="NCBI Taxonomy" id="644352"/>
    <lineage>
        <taxon>Eukaryota</taxon>
        <taxon>Fungi</taxon>
        <taxon>Dikarya</taxon>
        <taxon>Ascomycota</taxon>
        <taxon>Pezizomycotina</taxon>
        <taxon>Sordariomycetes</taxon>
        <taxon>Sordariomycetidae</taxon>
        <taxon>Magnaporthales</taxon>
        <taxon>Magnaporthaceae</taxon>
        <taxon>Gaeumannomyces</taxon>
    </lineage>
</organism>
<evidence type="ECO:0000313" key="1">
    <source>
        <dbReference type="EMBL" id="EJT75943.1"/>
    </source>
</evidence>
<evidence type="ECO:0008006" key="4">
    <source>
        <dbReference type="Google" id="ProtNLM"/>
    </source>
</evidence>
<dbReference type="AlphaFoldDB" id="J3NX61"/>
<dbReference type="RefSeq" id="XP_009221943.1">
    <property type="nucleotide sequence ID" value="XM_009223679.1"/>
</dbReference>
<reference evidence="2" key="4">
    <citation type="journal article" date="2015" name="G3 (Bethesda)">
        <title>Genome sequences of three phytopathogenic species of the Magnaporthaceae family of fungi.</title>
        <authorList>
            <person name="Okagaki L.H."/>
            <person name="Nunes C.C."/>
            <person name="Sailsbery J."/>
            <person name="Clay B."/>
            <person name="Brown D."/>
            <person name="John T."/>
            <person name="Oh Y."/>
            <person name="Young N."/>
            <person name="Fitzgerald M."/>
            <person name="Haas B.J."/>
            <person name="Zeng Q."/>
            <person name="Young S."/>
            <person name="Adiconis X."/>
            <person name="Fan L."/>
            <person name="Levin J.Z."/>
            <person name="Mitchell T.K."/>
            <person name="Okubara P.A."/>
            <person name="Farman M.L."/>
            <person name="Kohn L.M."/>
            <person name="Birren B."/>
            <person name="Ma L.-J."/>
            <person name="Dean R.A."/>
        </authorList>
    </citation>
    <scope>NUCLEOTIDE SEQUENCE</scope>
    <source>
        <strain evidence="2">R3-111a-1</strain>
    </source>
</reference>